<keyword evidence="2" id="KW-0812">Transmembrane</keyword>
<comment type="caution">
    <text evidence="3">The sequence shown here is derived from an EMBL/GenBank/DDBJ whole genome shotgun (WGS) entry which is preliminary data.</text>
</comment>
<feature type="compositionally biased region" description="Polar residues" evidence="1">
    <location>
        <begin position="56"/>
        <end position="85"/>
    </location>
</feature>
<protein>
    <submittedName>
        <fullName evidence="3">Uncharacterized protein</fullName>
    </submittedName>
</protein>
<keyword evidence="2" id="KW-0472">Membrane</keyword>
<keyword evidence="2" id="KW-1133">Transmembrane helix</keyword>
<reference evidence="3 4" key="1">
    <citation type="journal article" date="2016" name="Genome Biol. Evol.">
        <title>Gene Family Evolution Reflects Adaptation to Soil Environmental Stressors in the Genome of the Collembolan Orchesella cincta.</title>
        <authorList>
            <person name="Faddeeva-Vakhrusheva A."/>
            <person name="Derks M.F."/>
            <person name="Anvar S.Y."/>
            <person name="Agamennone V."/>
            <person name="Suring W."/>
            <person name="Smit S."/>
            <person name="van Straalen N.M."/>
            <person name="Roelofs D."/>
        </authorList>
    </citation>
    <scope>NUCLEOTIDE SEQUENCE [LARGE SCALE GENOMIC DNA]</scope>
    <source>
        <tissue evidence="3">Mixed pool</tissue>
    </source>
</reference>
<feature type="compositionally biased region" description="Polar residues" evidence="1">
    <location>
        <begin position="22"/>
        <end position="37"/>
    </location>
</feature>
<dbReference type="AlphaFoldDB" id="A0A1D2NDF8"/>
<feature type="transmembrane region" description="Helical" evidence="2">
    <location>
        <begin position="174"/>
        <end position="196"/>
    </location>
</feature>
<keyword evidence="4" id="KW-1185">Reference proteome</keyword>
<dbReference type="Proteomes" id="UP000094527">
    <property type="component" value="Unassembled WGS sequence"/>
</dbReference>
<evidence type="ECO:0000313" key="3">
    <source>
        <dbReference type="EMBL" id="ODN03293.1"/>
    </source>
</evidence>
<proteinExistence type="predicted"/>
<feature type="transmembrane region" description="Helical" evidence="2">
    <location>
        <begin position="208"/>
        <end position="228"/>
    </location>
</feature>
<feature type="region of interest" description="Disordered" evidence="1">
    <location>
        <begin position="15"/>
        <end position="93"/>
    </location>
</feature>
<evidence type="ECO:0000256" key="2">
    <source>
        <dbReference type="SAM" id="Phobius"/>
    </source>
</evidence>
<evidence type="ECO:0000313" key="4">
    <source>
        <dbReference type="Proteomes" id="UP000094527"/>
    </source>
</evidence>
<accession>A0A1D2NDF8</accession>
<organism evidence="3 4">
    <name type="scientific">Orchesella cincta</name>
    <name type="common">Springtail</name>
    <name type="synonym">Podura cincta</name>
    <dbReference type="NCBI Taxonomy" id="48709"/>
    <lineage>
        <taxon>Eukaryota</taxon>
        <taxon>Metazoa</taxon>
        <taxon>Ecdysozoa</taxon>
        <taxon>Arthropoda</taxon>
        <taxon>Hexapoda</taxon>
        <taxon>Collembola</taxon>
        <taxon>Entomobryomorpha</taxon>
        <taxon>Entomobryoidea</taxon>
        <taxon>Orchesellidae</taxon>
        <taxon>Orchesellinae</taxon>
        <taxon>Orchesella</taxon>
    </lineage>
</organism>
<feature type="compositionally biased region" description="Basic residues" evidence="1">
    <location>
        <begin position="39"/>
        <end position="55"/>
    </location>
</feature>
<evidence type="ECO:0000256" key="1">
    <source>
        <dbReference type="SAM" id="MobiDB-lite"/>
    </source>
</evidence>
<sequence>MPPPVNRNLAAFQQIAKKATSSRRSSIDDSYTTSGSQHIGKHNLTIHKSHGRGHQRNTSPTNVHSGEGSSIGSQFGSQDDFSSGDASDAELHQRDAKGNRKGLVYQKTENIITKIRDLIAQSDVFISRRESPPFVAALKISIWFIPILLVALIWDTLAVTAFQVPHLSWIDHPAFILGWHFIMLVLAMYGFMLSFLSSGNSPRTSMAAISLGIHYILLIYRIFMEVYFDGFRGQEKLWIESRI</sequence>
<name>A0A1D2NDF8_ORCCI</name>
<dbReference type="EMBL" id="LJIJ01000079">
    <property type="protein sequence ID" value="ODN03293.1"/>
    <property type="molecule type" value="Genomic_DNA"/>
</dbReference>
<feature type="transmembrane region" description="Helical" evidence="2">
    <location>
        <begin position="134"/>
        <end position="154"/>
    </location>
</feature>
<gene>
    <name evidence="3" type="ORF">Ocin01_03379</name>
</gene>